<accession>A0A3N5BUG9</accession>
<evidence type="ECO:0000313" key="2">
    <source>
        <dbReference type="Proteomes" id="UP000282654"/>
    </source>
</evidence>
<keyword evidence="2" id="KW-1185">Reference proteome</keyword>
<dbReference type="RefSeq" id="WP_123927124.1">
    <property type="nucleotide sequence ID" value="NZ_RKRE01000001.1"/>
</dbReference>
<gene>
    <name evidence="1" type="ORF">EDD75_0351</name>
</gene>
<dbReference type="AlphaFoldDB" id="A0A3N5BUG9"/>
<reference evidence="1 2" key="1">
    <citation type="submission" date="2018-11" db="EMBL/GenBank/DDBJ databases">
        <title>Genomic Encyclopedia of Type Strains, Phase IV (KMG-IV): sequencing the most valuable type-strain genomes for metagenomic binning, comparative biology and taxonomic classification.</title>
        <authorList>
            <person name="Goeker M."/>
        </authorList>
    </citation>
    <scope>NUCLEOTIDE SEQUENCE [LARGE SCALE GENOMIC DNA]</scope>
    <source>
        <strain evidence="1 2">DSM 102936</strain>
    </source>
</reference>
<sequence length="73" mass="8212">MPNGFPSASFQQITEELFAAAERLREASKKLLPLEEAEKLVAEAEDAAYRCRRAVNSARLLGKRKAVDRHTRV</sequence>
<name>A0A3N5BUG9_9THEO</name>
<dbReference type="EMBL" id="RKRE01000001">
    <property type="protein sequence ID" value="RPF49535.1"/>
    <property type="molecule type" value="Genomic_DNA"/>
</dbReference>
<dbReference type="Proteomes" id="UP000282654">
    <property type="component" value="Unassembled WGS sequence"/>
</dbReference>
<protein>
    <submittedName>
        <fullName evidence="1">Uncharacterized protein</fullName>
    </submittedName>
</protein>
<proteinExistence type="predicted"/>
<comment type="caution">
    <text evidence="1">The sequence shown here is derived from an EMBL/GenBank/DDBJ whole genome shotgun (WGS) entry which is preliminary data.</text>
</comment>
<organism evidence="1 2">
    <name type="scientific">Thermodesulfitimonas autotrophica</name>
    <dbReference type="NCBI Taxonomy" id="1894989"/>
    <lineage>
        <taxon>Bacteria</taxon>
        <taxon>Bacillati</taxon>
        <taxon>Bacillota</taxon>
        <taxon>Clostridia</taxon>
        <taxon>Thermoanaerobacterales</taxon>
        <taxon>Thermoanaerobacteraceae</taxon>
        <taxon>Thermodesulfitimonas</taxon>
    </lineage>
</organism>
<evidence type="ECO:0000313" key="1">
    <source>
        <dbReference type="EMBL" id="RPF49535.1"/>
    </source>
</evidence>